<gene>
    <name evidence="1" type="ORF">AFM12_14705</name>
</gene>
<comment type="caution">
    <text evidence="1">The sequence shown here is derived from an EMBL/GenBank/DDBJ whole genome shotgun (WGS) entry which is preliminary data.</text>
</comment>
<organism evidence="1 2">
    <name type="scientific">Jiulongibacter sediminis</name>
    <dbReference type="NCBI Taxonomy" id="1605367"/>
    <lineage>
        <taxon>Bacteria</taxon>
        <taxon>Pseudomonadati</taxon>
        <taxon>Bacteroidota</taxon>
        <taxon>Cytophagia</taxon>
        <taxon>Cytophagales</taxon>
        <taxon>Leadbetterellaceae</taxon>
        <taxon>Jiulongibacter</taxon>
    </lineage>
</organism>
<dbReference type="RefSeq" id="WP_055149582.1">
    <property type="nucleotide sequence ID" value="NZ_JXSZ01000011.1"/>
</dbReference>
<dbReference type="STRING" id="1605367.AFM12_14705"/>
<protein>
    <submittedName>
        <fullName evidence="1">Uncharacterized protein</fullName>
    </submittedName>
</protein>
<keyword evidence="2" id="KW-1185">Reference proteome</keyword>
<dbReference type="AlphaFoldDB" id="A0A0P7BJL9"/>
<dbReference type="SUPFAM" id="SSF160574">
    <property type="entry name" value="BT0923-like"/>
    <property type="match status" value="1"/>
</dbReference>
<dbReference type="OrthoDB" id="943438at2"/>
<name>A0A0P7BJL9_9BACT</name>
<reference evidence="1 2" key="1">
    <citation type="submission" date="2015-07" db="EMBL/GenBank/DDBJ databases">
        <title>The draft genome sequence of Leadbetterella sp. JN14-9.</title>
        <authorList>
            <person name="Liu Y."/>
            <person name="Du J."/>
            <person name="Shao Z."/>
        </authorList>
    </citation>
    <scope>NUCLEOTIDE SEQUENCE [LARGE SCALE GENOMIC DNA]</scope>
    <source>
        <strain evidence="1 2">JN14-9</strain>
    </source>
</reference>
<sequence length="189" mass="21909">MKKLIVWILLFAGTSLFAQQKFEKELRVPESEVPARALDFAESLCPDSRLKWYKETGLSSKSFEAKTKYQGKKYSVEFSLNGELEDVEVEVKSKELSNSLLKSIDDQFDVDFQKHRLKKIQIQYSGTEPDVLQFFSQSLGIDRLQINYEVVVSAKKGETFGFYEYLFSSRGRLLKKSEIILKMTDNIIY</sequence>
<proteinExistence type="predicted"/>
<evidence type="ECO:0000313" key="2">
    <source>
        <dbReference type="Proteomes" id="UP000050454"/>
    </source>
</evidence>
<accession>A0A0P7BJL9</accession>
<dbReference type="Proteomes" id="UP000050454">
    <property type="component" value="Unassembled WGS sequence"/>
</dbReference>
<dbReference type="EMBL" id="LGTQ01000011">
    <property type="protein sequence ID" value="KPM47401.1"/>
    <property type="molecule type" value="Genomic_DNA"/>
</dbReference>
<evidence type="ECO:0000313" key="1">
    <source>
        <dbReference type="EMBL" id="KPM47401.1"/>
    </source>
</evidence>